<keyword evidence="1" id="KW-0812">Transmembrane</keyword>
<keyword evidence="1" id="KW-0472">Membrane</keyword>
<reference evidence="3 4" key="1">
    <citation type="journal article" date="2013" name="Genome Announc.">
        <title>Genome Sequence of Lactobacillus saerimneri 30a (Formerly Lactobacillus sp. Strain 30a), a Reference Lactic Acid Bacterium Strain Producing Biogenic Amines.</title>
        <authorList>
            <person name="Romano A."/>
            <person name="Trip H."/>
            <person name="Campbell-Sills H."/>
            <person name="Bouchez O."/>
            <person name="Sherman D."/>
            <person name="Lolkema J.S."/>
            <person name="Lucas P.M."/>
        </authorList>
    </citation>
    <scope>NUCLEOTIDE SEQUENCE [LARGE SCALE GENOMIC DNA]</scope>
    <source>
        <strain evidence="3 4">30a</strain>
    </source>
</reference>
<dbReference type="PATRIC" id="fig|1227363.6.peg.550"/>
<feature type="chain" id="PRO_5004068020" evidence="2">
    <location>
        <begin position="28"/>
        <end position="258"/>
    </location>
</feature>
<keyword evidence="2" id="KW-0732">Signal</keyword>
<gene>
    <name evidence="3" type="ORF">D271_02824</name>
</gene>
<dbReference type="InterPro" id="IPR026409">
    <property type="entry name" value="Firmicu_CTERM"/>
</dbReference>
<proteinExistence type="predicted"/>
<dbReference type="STRING" id="1227363.D271_02824"/>
<evidence type="ECO:0000313" key="3">
    <source>
        <dbReference type="EMBL" id="EKW99324.1"/>
    </source>
</evidence>
<dbReference type="NCBIfam" id="TIGR04145">
    <property type="entry name" value="Firmicu_CTERM"/>
    <property type="match status" value="1"/>
</dbReference>
<accession>M5J7Y5</accession>
<evidence type="ECO:0000256" key="1">
    <source>
        <dbReference type="SAM" id="Phobius"/>
    </source>
</evidence>
<organism evidence="3 4">
    <name type="scientific">Ligilactobacillus saerimneri 30a</name>
    <dbReference type="NCBI Taxonomy" id="1227363"/>
    <lineage>
        <taxon>Bacteria</taxon>
        <taxon>Bacillati</taxon>
        <taxon>Bacillota</taxon>
        <taxon>Bacilli</taxon>
        <taxon>Lactobacillales</taxon>
        <taxon>Lactobacillaceae</taxon>
        <taxon>Ligilactobacillus</taxon>
    </lineage>
</organism>
<feature type="signal peptide" evidence="2">
    <location>
        <begin position="1"/>
        <end position="27"/>
    </location>
</feature>
<evidence type="ECO:0000313" key="4">
    <source>
        <dbReference type="Proteomes" id="UP000011912"/>
    </source>
</evidence>
<name>M5J7Y5_9LACO</name>
<dbReference type="AlphaFoldDB" id="M5J7Y5"/>
<dbReference type="EMBL" id="ANAG01000008">
    <property type="protein sequence ID" value="EKW99324.1"/>
    <property type="molecule type" value="Genomic_DNA"/>
</dbReference>
<protein>
    <submittedName>
        <fullName evidence="3">Uncharacterized protein</fullName>
    </submittedName>
</protein>
<keyword evidence="4" id="KW-1185">Reference proteome</keyword>
<dbReference type="Proteomes" id="UP000011912">
    <property type="component" value="Unassembled WGS sequence"/>
</dbReference>
<sequence>MQKLYQKILITVLVMCATWLFTLPVHAQVWGYPYKNVQDTYVDDFTPNDDDAITIGGGFREWADYPAADWSLDSDLYHEARFTVDDRNIYGFITLDSRHISGGWKNPMGEGYRIKVNGKDVAEVVLTDLNLNKAVHSDQPFNPNRLKRGEGTYVNVKVIDTSHGYYYRNFVAYGGYVYKGRYETYMEFAVPFAALGREGVDSSPSTTWNFNRTDSDGPGITYEGTSTGWLVPVVSAVILVMIGFIVLNKRKRSRISEK</sequence>
<feature type="transmembrane region" description="Helical" evidence="1">
    <location>
        <begin position="229"/>
        <end position="248"/>
    </location>
</feature>
<keyword evidence="1" id="KW-1133">Transmembrane helix</keyword>
<dbReference type="RefSeq" id="WP_009552643.1">
    <property type="nucleotide sequence ID" value="NZ_ANAG01000008.1"/>
</dbReference>
<comment type="caution">
    <text evidence="3">The sequence shown here is derived from an EMBL/GenBank/DDBJ whole genome shotgun (WGS) entry which is preliminary data.</text>
</comment>
<evidence type="ECO:0000256" key="2">
    <source>
        <dbReference type="SAM" id="SignalP"/>
    </source>
</evidence>